<organism evidence="2 3">
    <name type="scientific">Dorcoceras hygrometricum</name>
    <dbReference type="NCBI Taxonomy" id="472368"/>
    <lineage>
        <taxon>Eukaryota</taxon>
        <taxon>Viridiplantae</taxon>
        <taxon>Streptophyta</taxon>
        <taxon>Embryophyta</taxon>
        <taxon>Tracheophyta</taxon>
        <taxon>Spermatophyta</taxon>
        <taxon>Magnoliopsida</taxon>
        <taxon>eudicotyledons</taxon>
        <taxon>Gunneridae</taxon>
        <taxon>Pentapetalae</taxon>
        <taxon>asterids</taxon>
        <taxon>lamiids</taxon>
        <taxon>Lamiales</taxon>
        <taxon>Gesneriaceae</taxon>
        <taxon>Didymocarpoideae</taxon>
        <taxon>Trichosporeae</taxon>
        <taxon>Loxocarpinae</taxon>
        <taxon>Dorcoceras</taxon>
    </lineage>
</organism>
<evidence type="ECO:0000313" key="3">
    <source>
        <dbReference type="Proteomes" id="UP000250235"/>
    </source>
</evidence>
<dbReference type="AlphaFoldDB" id="A0A2Z7DCD8"/>
<gene>
    <name evidence="2" type="ORF">F511_03572</name>
</gene>
<evidence type="ECO:0000256" key="1">
    <source>
        <dbReference type="SAM" id="MobiDB-lite"/>
    </source>
</evidence>
<evidence type="ECO:0008006" key="4">
    <source>
        <dbReference type="Google" id="ProtNLM"/>
    </source>
</evidence>
<name>A0A2Z7DCD8_9LAMI</name>
<sequence>MFRGNNIAYVSATIGRLSVQGTAMLTDDEPAIGSTSGMDRGTGTEERVAYEQSLEMVDEIGTTVEADGSEQEVAATNTEKSVGSKHSNEEQMSLDDMLMQISEDMMLPSVTAAEVTKIRLAESIAINEVQERDWYYANLPRISTHDKGKETLEEDEPVNGNPARERVELIRGDVDFLVQLRDQVMKDVDNHGRQWPLKLLICCLLSILNLLKISRRSNKNTGLKWFNQVSSLSSIDSTVGSGAVLDQYFWILIADTLHQDNHGRQWPLKLLICCLLSILNLLKISRRSNKNTGLKWFNQVSSLSSIDSTVGSGAVLDQFYSMAKSTCWVRPMILIDGIWTPILGTDYWTSSCRLSLFVNRKQVPERVVDTTFIPHGFLIEPVQYGGAASSLIKTWGWARVCTEIVRYSMFGCLRPVSENFCRDIVVFSSAVDILEKLPTSFRSIFQQGVYTDSFVDYFSSSDVQNIAEVDLVSSDGSTVYRSTSPQHDSFTEVEFIQRPDSPTHTDSPMHFDNDDIPLDATTDHQILLPVGPTEFNASLDGLRTFIIQRIDESNNEILSKINTLDRIFREALLHRDEAYRHSLQSVSQDNQRQDMLSGCSVSGSEIVGLSNQLYGLSGQISTVESALRVMVAANRHLLSRDLVACVPAGCSVEADANAGQHSCSARKRRRFDVATGCPAVRDLFATVSCSCFCEMYIGRLGLRFRATDSILNEYFLDCVLCFEPVNRSFSPAIPIVSGRFLGTQALQLVVVLTQLVVSQEVSGRQRFRLRGQQFKKKLGSGSSGSGSSSSSGSRTEFCGFCGGKHPSMQCVGVQGSCNLCDQYGHFARMCPSAGSQQTPAQPQGRGVLSRDLVACVPAGCSAEADVNAGQHSCSARRKRRRFDVATGCPAARDLFATVACSW</sequence>
<reference evidence="2 3" key="1">
    <citation type="journal article" date="2015" name="Proc. Natl. Acad. Sci. U.S.A.">
        <title>The resurrection genome of Boea hygrometrica: A blueprint for survival of dehydration.</title>
        <authorList>
            <person name="Xiao L."/>
            <person name="Yang G."/>
            <person name="Zhang L."/>
            <person name="Yang X."/>
            <person name="Zhao S."/>
            <person name="Ji Z."/>
            <person name="Zhou Q."/>
            <person name="Hu M."/>
            <person name="Wang Y."/>
            <person name="Chen M."/>
            <person name="Xu Y."/>
            <person name="Jin H."/>
            <person name="Xiao X."/>
            <person name="Hu G."/>
            <person name="Bao F."/>
            <person name="Hu Y."/>
            <person name="Wan P."/>
            <person name="Li L."/>
            <person name="Deng X."/>
            <person name="Kuang T."/>
            <person name="Xiang C."/>
            <person name="Zhu J.K."/>
            <person name="Oliver M.J."/>
            <person name="He Y."/>
        </authorList>
    </citation>
    <scope>NUCLEOTIDE SEQUENCE [LARGE SCALE GENOMIC DNA]</scope>
    <source>
        <strain evidence="3">cv. XS01</strain>
    </source>
</reference>
<feature type="region of interest" description="Disordered" evidence="1">
    <location>
        <begin position="66"/>
        <end position="90"/>
    </location>
</feature>
<keyword evidence="3" id="KW-1185">Reference proteome</keyword>
<evidence type="ECO:0000313" key="2">
    <source>
        <dbReference type="EMBL" id="KZV54966.1"/>
    </source>
</evidence>
<dbReference type="SUPFAM" id="SSF57756">
    <property type="entry name" value="Retrovirus zinc finger-like domains"/>
    <property type="match status" value="1"/>
</dbReference>
<protein>
    <recommendedName>
        <fullName evidence="4">CCHC-type domain-containing protein</fullName>
    </recommendedName>
</protein>
<dbReference type="InterPro" id="IPR036875">
    <property type="entry name" value="Znf_CCHC_sf"/>
</dbReference>
<dbReference type="GO" id="GO:0008270">
    <property type="term" value="F:zinc ion binding"/>
    <property type="evidence" value="ECO:0007669"/>
    <property type="project" value="InterPro"/>
</dbReference>
<dbReference type="Proteomes" id="UP000250235">
    <property type="component" value="Unassembled WGS sequence"/>
</dbReference>
<dbReference type="EMBL" id="KQ989054">
    <property type="protein sequence ID" value="KZV54966.1"/>
    <property type="molecule type" value="Genomic_DNA"/>
</dbReference>
<dbReference type="GO" id="GO:0003676">
    <property type="term" value="F:nucleic acid binding"/>
    <property type="evidence" value="ECO:0007669"/>
    <property type="project" value="InterPro"/>
</dbReference>
<proteinExistence type="predicted"/>
<accession>A0A2Z7DCD8</accession>
<feature type="compositionally biased region" description="Polar residues" evidence="1">
    <location>
        <begin position="74"/>
        <end position="85"/>
    </location>
</feature>